<dbReference type="InterPro" id="IPR011711">
    <property type="entry name" value="GntR_C"/>
</dbReference>
<proteinExistence type="predicted"/>
<keyword evidence="3" id="KW-0804">Transcription</keyword>
<evidence type="ECO:0000313" key="6">
    <source>
        <dbReference type="Proteomes" id="UP000013243"/>
    </source>
</evidence>
<evidence type="ECO:0000256" key="1">
    <source>
        <dbReference type="ARBA" id="ARBA00023015"/>
    </source>
</evidence>
<dbReference type="Proteomes" id="UP000013243">
    <property type="component" value="Chromosome"/>
</dbReference>
<organism evidence="5 6">
    <name type="scientific">Tritonibacter mobilis F1926</name>
    <dbReference type="NCBI Taxonomy" id="1265309"/>
    <lineage>
        <taxon>Bacteria</taxon>
        <taxon>Pseudomonadati</taxon>
        <taxon>Pseudomonadota</taxon>
        <taxon>Alphaproteobacteria</taxon>
        <taxon>Rhodobacterales</taxon>
        <taxon>Paracoccaceae</taxon>
        <taxon>Tritonibacter</taxon>
    </lineage>
</organism>
<dbReference type="InterPro" id="IPR000524">
    <property type="entry name" value="Tscrpt_reg_HTH_GntR"/>
</dbReference>
<protein>
    <submittedName>
        <fullName evidence="5">GntR family transcriptional regulator</fullName>
    </submittedName>
</protein>
<dbReference type="EMBL" id="CP015230">
    <property type="protein sequence ID" value="ANP39392.1"/>
    <property type="molecule type" value="Genomic_DNA"/>
</dbReference>
<evidence type="ECO:0000256" key="3">
    <source>
        <dbReference type="ARBA" id="ARBA00023163"/>
    </source>
</evidence>
<dbReference type="InterPro" id="IPR036390">
    <property type="entry name" value="WH_DNA-bd_sf"/>
</dbReference>
<dbReference type="Gene3D" id="1.10.10.10">
    <property type="entry name" value="Winged helix-like DNA-binding domain superfamily/Winged helix DNA-binding domain"/>
    <property type="match status" value="1"/>
</dbReference>
<dbReference type="KEGG" id="rmb:K529_001315"/>
<evidence type="ECO:0000259" key="4">
    <source>
        <dbReference type="PROSITE" id="PS50949"/>
    </source>
</evidence>
<evidence type="ECO:0000256" key="2">
    <source>
        <dbReference type="ARBA" id="ARBA00023125"/>
    </source>
</evidence>
<sequence length="227" mass="25701">MSKEDQMQRGQSARQTADRIRDMILDGRFEDGAPLRQSRLAEELGVSRVPLREAFQLLETEGLVALRSNRGAIVSLPSPSEIEQLAEMRAQIEGWLAQMAARYATEADIAKLEAAQAAMETCSDEDWSRHNIAFHEALLAPANRPHVIEHLRALHQRLFQRFGKPIISVRARQRQLREHAEILDCFRRCDGEALAAHLETHIIMSARPAIDHILNSRRSQNASRSES</sequence>
<dbReference type="Pfam" id="PF00392">
    <property type="entry name" value="GntR"/>
    <property type="match status" value="1"/>
</dbReference>
<keyword evidence="2" id="KW-0238">DNA-binding</keyword>
<dbReference type="InterPro" id="IPR036388">
    <property type="entry name" value="WH-like_DNA-bd_sf"/>
</dbReference>
<dbReference type="SMART" id="SM00895">
    <property type="entry name" value="FCD"/>
    <property type="match status" value="1"/>
</dbReference>
<dbReference type="Gene3D" id="1.20.120.530">
    <property type="entry name" value="GntR ligand-binding domain-like"/>
    <property type="match status" value="1"/>
</dbReference>
<evidence type="ECO:0000313" key="5">
    <source>
        <dbReference type="EMBL" id="ANP39392.1"/>
    </source>
</evidence>
<dbReference type="SUPFAM" id="SSF46785">
    <property type="entry name" value="Winged helix' DNA-binding domain"/>
    <property type="match status" value="1"/>
</dbReference>
<dbReference type="SMART" id="SM00345">
    <property type="entry name" value="HTH_GNTR"/>
    <property type="match status" value="1"/>
</dbReference>
<dbReference type="CDD" id="cd07377">
    <property type="entry name" value="WHTH_GntR"/>
    <property type="match status" value="1"/>
</dbReference>
<dbReference type="AlphaFoldDB" id="A0A1B0ZYH5"/>
<keyword evidence="1" id="KW-0805">Transcription regulation</keyword>
<dbReference type="PANTHER" id="PTHR43537:SF24">
    <property type="entry name" value="GLUCONATE OPERON TRANSCRIPTIONAL REPRESSOR"/>
    <property type="match status" value="1"/>
</dbReference>
<accession>A0A1B0ZYH5</accession>
<dbReference type="InterPro" id="IPR008920">
    <property type="entry name" value="TF_FadR/GntR_C"/>
</dbReference>
<dbReference type="GO" id="GO:0003700">
    <property type="term" value="F:DNA-binding transcription factor activity"/>
    <property type="evidence" value="ECO:0007669"/>
    <property type="project" value="InterPro"/>
</dbReference>
<reference evidence="5 6" key="1">
    <citation type="journal article" date="2016" name="ISME J.">
        <title>Global occurrence and heterogeneity of the Roseobacter-clade species Ruegeria mobilis.</title>
        <authorList>
            <person name="Sonnenschein E."/>
            <person name="Gram L."/>
        </authorList>
    </citation>
    <scope>NUCLEOTIDE SEQUENCE [LARGE SCALE GENOMIC DNA]</scope>
    <source>
        <strain evidence="5 6">F1926</strain>
    </source>
</reference>
<dbReference type="PROSITE" id="PS50949">
    <property type="entry name" value="HTH_GNTR"/>
    <property type="match status" value="1"/>
</dbReference>
<gene>
    <name evidence="5" type="ORF">K529_001315</name>
</gene>
<dbReference type="PANTHER" id="PTHR43537">
    <property type="entry name" value="TRANSCRIPTIONAL REGULATOR, GNTR FAMILY"/>
    <property type="match status" value="1"/>
</dbReference>
<dbReference type="Pfam" id="PF07729">
    <property type="entry name" value="FCD"/>
    <property type="match status" value="1"/>
</dbReference>
<feature type="domain" description="HTH gntR-type" evidence="4">
    <location>
        <begin position="10"/>
        <end position="77"/>
    </location>
</feature>
<dbReference type="PRINTS" id="PR00035">
    <property type="entry name" value="HTHGNTR"/>
</dbReference>
<dbReference type="SUPFAM" id="SSF48008">
    <property type="entry name" value="GntR ligand-binding domain-like"/>
    <property type="match status" value="1"/>
</dbReference>
<dbReference type="STRING" id="1265309.K529_001315"/>
<name>A0A1B0ZYH5_9RHOB</name>
<dbReference type="GO" id="GO:0003677">
    <property type="term" value="F:DNA binding"/>
    <property type="evidence" value="ECO:0007669"/>
    <property type="project" value="UniProtKB-KW"/>
</dbReference>